<gene>
    <name evidence="2" type="ORF">F511_23096</name>
</gene>
<protein>
    <submittedName>
        <fullName evidence="2">Uncharacterized protein</fullName>
    </submittedName>
</protein>
<evidence type="ECO:0000313" key="2">
    <source>
        <dbReference type="EMBL" id="KZV16929.1"/>
    </source>
</evidence>
<evidence type="ECO:0000313" key="3">
    <source>
        <dbReference type="Proteomes" id="UP000250235"/>
    </source>
</evidence>
<proteinExistence type="predicted"/>
<organism evidence="2 3">
    <name type="scientific">Dorcoceras hygrometricum</name>
    <dbReference type="NCBI Taxonomy" id="472368"/>
    <lineage>
        <taxon>Eukaryota</taxon>
        <taxon>Viridiplantae</taxon>
        <taxon>Streptophyta</taxon>
        <taxon>Embryophyta</taxon>
        <taxon>Tracheophyta</taxon>
        <taxon>Spermatophyta</taxon>
        <taxon>Magnoliopsida</taxon>
        <taxon>eudicotyledons</taxon>
        <taxon>Gunneridae</taxon>
        <taxon>Pentapetalae</taxon>
        <taxon>asterids</taxon>
        <taxon>lamiids</taxon>
        <taxon>Lamiales</taxon>
        <taxon>Gesneriaceae</taxon>
        <taxon>Didymocarpoideae</taxon>
        <taxon>Trichosporeae</taxon>
        <taxon>Loxocarpinae</taxon>
        <taxon>Dorcoceras</taxon>
    </lineage>
</organism>
<feature type="compositionally biased region" description="Basic and acidic residues" evidence="1">
    <location>
        <begin position="393"/>
        <end position="403"/>
    </location>
</feature>
<feature type="compositionally biased region" description="Gly residues" evidence="1">
    <location>
        <begin position="446"/>
        <end position="457"/>
    </location>
</feature>
<name>A0A2Z7A636_9LAMI</name>
<dbReference type="EMBL" id="KV018500">
    <property type="protein sequence ID" value="KZV16929.1"/>
    <property type="molecule type" value="Genomic_DNA"/>
</dbReference>
<dbReference type="AlphaFoldDB" id="A0A2Z7A636"/>
<feature type="region of interest" description="Disordered" evidence="1">
    <location>
        <begin position="243"/>
        <end position="272"/>
    </location>
</feature>
<accession>A0A2Z7A636</accession>
<evidence type="ECO:0000256" key="1">
    <source>
        <dbReference type="SAM" id="MobiDB-lite"/>
    </source>
</evidence>
<feature type="compositionally biased region" description="Gly residues" evidence="1">
    <location>
        <begin position="421"/>
        <end position="431"/>
    </location>
</feature>
<feature type="compositionally biased region" description="Polar residues" evidence="1">
    <location>
        <begin position="251"/>
        <end position="260"/>
    </location>
</feature>
<feature type="region of interest" description="Disordered" evidence="1">
    <location>
        <begin position="389"/>
        <end position="463"/>
    </location>
</feature>
<reference evidence="2 3" key="1">
    <citation type="journal article" date="2015" name="Proc. Natl. Acad. Sci. U.S.A.">
        <title>The resurrection genome of Boea hygrometrica: A blueprint for survival of dehydration.</title>
        <authorList>
            <person name="Xiao L."/>
            <person name="Yang G."/>
            <person name="Zhang L."/>
            <person name="Yang X."/>
            <person name="Zhao S."/>
            <person name="Ji Z."/>
            <person name="Zhou Q."/>
            <person name="Hu M."/>
            <person name="Wang Y."/>
            <person name="Chen M."/>
            <person name="Xu Y."/>
            <person name="Jin H."/>
            <person name="Xiao X."/>
            <person name="Hu G."/>
            <person name="Bao F."/>
            <person name="Hu Y."/>
            <person name="Wan P."/>
            <person name="Li L."/>
            <person name="Deng X."/>
            <person name="Kuang T."/>
            <person name="Xiang C."/>
            <person name="Zhu J.K."/>
            <person name="Oliver M.J."/>
            <person name="He Y."/>
        </authorList>
    </citation>
    <scope>NUCLEOTIDE SEQUENCE [LARGE SCALE GENOMIC DNA]</scope>
    <source>
        <strain evidence="3">cv. XS01</strain>
    </source>
</reference>
<dbReference type="Proteomes" id="UP000250235">
    <property type="component" value="Unassembled WGS sequence"/>
</dbReference>
<keyword evidence="3" id="KW-1185">Reference proteome</keyword>
<sequence length="478" mass="53028">MGNERSELISAESTEYITLVSGILSFVILSEMASSFLSNTNQVHFASVLAMDNTIMVAMFEALVASGLNGFLGNDYWRSSCRLSLFVNKRHLPKRAIEDSFVPYCYFIEPDQYWGASQSIIKTWGWFKVCTEAVQFFESGKLLPVGSLNFCRALAVYEPVLESGYRKPTVTSWGWSQLFTAFVRYILFGSLQSIDIGNFLSILIPVRPVLRDVNILDTVLQKAPVFLLTDTSTQEDPIVQMDIDQHPDSPPTSADSSLHFNANDIPTEEDSDHDQFILPSTATPTTTDIATSFAQLRASIDQDRANRVLLNSIRQEIHDQKTLMSLDFLTSLKRISTQVAAVATGLTDVQKDVQDTKDTVFHQLLDFRAQAQENYNNITTQLGELVDYINRGGNDKNGEESSSHRIQPPPDDQNRPSGGSARRGGGSGGSSRRGDRRDSSKRRSSSGGGGSGSGGETYGPYGPYKKNVEWWLYGKNQF</sequence>